<keyword evidence="1" id="KW-1133">Transmembrane helix</keyword>
<sequence length="42" mass="4897">MNSLEKFLIIINLLFSFTLSQLFVIPLLVLVVKFILSTEKRD</sequence>
<organism evidence="2 3">
    <name type="scientific">Saccharolobus caldissimus</name>
    <dbReference type="NCBI Taxonomy" id="1702097"/>
    <lineage>
        <taxon>Archaea</taxon>
        <taxon>Thermoproteota</taxon>
        <taxon>Thermoprotei</taxon>
        <taxon>Sulfolobales</taxon>
        <taxon>Sulfolobaceae</taxon>
        <taxon>Saccharolobus</taxon>
    </lineage>
</organism>
<gene>
    <name evidence="2" type="ORF">SACC_21800</name>
</gene>
<keyword evidence="1" id="KW-0812">Transmembrane</keyword>
<dbReference type="Proteomes" id="UP001319921">
    <property type="component" value="Chromosome"/>
</dbReference>
<proteinExistence type="predicted"/>
<reference evidence="2 3" key="1">
    <citation type="journal article" date="2022" name="Microbiol. Resour. Announc.">
        <title>Complete Genome Sequence of the Hyperthermophilic and Acidophilic Archaeon Saccharolobus caldissimus Strain HS-3T.</title>
        <authorList>
            <person name="Sakai H.D."/>
            <person name="Kurosawa N."/>
        </authorList>
    </citation>
    <scope>NUCLEOTIDE SEQUENCE [LARGE SCALE GENOMIC DNA]</scope>
    <source>
        <strain evidence="2 3">JCM32116</strain>
    </source>
</reference>
<evidence type="ECO:0000313" key="2">
    <source>
        <dbReference type="EMBL" id="BDB99163.1"/>
    </source>
</evidence>
<evidence type="ECO:0000313" key="3">
    <source>
        <dbReference type="Proteomes" id="UP001319921"/>
    </source>
</evidence>
<dbReference type="KEGG" id="scas:SACC_21800"/>
<evidence type="ECO:0000256" key="1">
    <source>
        <dbReference type="SAM" id="Phobius"/>
    </source>
</evidence>
<keyword evidence="3" id="KW-1185">Reference proteome</keyword>
<name>A0AAQ4CTN2_9CREN</name>
<protein>
    <submittedName>
        <fullName evidence="2">Uncharacterized protein</fullName>
    </submittedName>
</protein>
<feature type="transmembrane region" description="Helical" evidence="1">
    <location>
        <begin position="7"/>
        <end position="36"/>
    </location>
</feature>
<accession>A0AAQ4CTN2</accession>
<dbReference type="EMBL" id="AP025226">
    <property type="protein sequence ID" value="BDB99163.1"/>
    <property type="molecule type" value="Genomic_DNA"/>
</dbReference>
<keyword evidence="1" id="KW-0472">Membrane</keyword>
<dbReference type="AlphaFoldDB" id="A0AAQ4CTN2"/>